<dbReference type="Gene3D" id="3.40.50.300">
    <property type="entry name" value="P-loop containing nucleotide triphosphate hydrolases"/>
    <property type="match status" value="2"/>
</dbReference>
<accession>A0ABW4JBJ0</accession>
<gene>
    <name evidence="12" type="primary">recN</name>
    <name evidence="12" type="ORF">ACFQ5M_11875</name>
</gene>
<evidence type="ECO:0000256" key="3">
    <source>
        <dbReference type="ARBA" id="ARBA00021315"/>
    </source>
</evidence>
<dbReference type="PIRSF" id="PIRSF003128">
    <property type="entry name" value="RecN"/>
    <property type="match status" value="1"/>
</dbReference>
<dbReference type="CDD" id="cd03241">
    <property type="entry name" value="ABC_RecN"/>
    <property type="match status" value="2"/>
</dbReference>
<dbReference type="EMBL" id="JBHTOP010000026">
    <property type="protein sequence ID" value="MFD1672800.1"/>
    <property type="molecule type" value="Genomic_DNA"/>
</dbReference>
<dbReference type="PANTHER" id="PTHR11059:SF0">
    <property type="entry name" value="DNA REPAIR PROTEIN RECN"/>
    <property type="match status" value="1"/>
</dbReference>
<dbReference type="NCBIfam" id="NF008121">
    <property type="entry name" value="PRK10869.1"/>
    <property type="match status" value="1"/>
</dbReference>
<name>A0ABW4JBJ0_9LACO</name>
<comment type="function">
    <text evidence="1 9">May be involved in recombinational repair of damaged DNA.</text>
</comment>
<comment type="similarity">
    <text evidence="2 9">Belongs to the RecN family.</text>
</comment>
<evidence type="ECO:0000256" key="7">
    <source>
        <dbReference type="ARBA" id="ARBA00023204"/>
    </source>
</evidence>
<evidence type="ECO:0000313" key="12">
    <source>
        <dbReference type="EMBL" id="MFD1672800.1"/>
    </source>
</evidence>
<evidence type="ECO:0000256" key="2">
    <source>
        <dbReference type="ARBA" id="ARBA00009441"/>
    </source>
</evidence>
<keyword evidence="4" id="KW-0547">Nucleotide-binding</keyword>
<evidence type="ECO:0000256" key="10">
    <source>
        <dbReference type="SAM" id="Coils"/>
    </source>
</evidence>
<evidence type="ECO:0000256" key="6">
    <source>
        <dbReference type="ARBA" id="ARBA00022840"/>
    </source>
</evidence>
<keyword evidence="10" id="KW-0175">Coiled coil</keyword>
<keyword evidence="6" id="KW-0067">ATP-binding</keyword>
<evidence type="ECO:0000256" key="4">
    <source>
        <dbReference type="ARBA" id="ARBA00022741"/>
    </source>
</evidence>
<evidence type="ECO:0000256" key="5">
    <source>
        <dbReference type="ARBA" id="ARBA00022763"/>
    </source>
</evidence>
<dbReference type="RefSeq" id="WP_125713102.1">
    <property type="nucleotide sequence ID" value="NZ_JBHTOP010000026.1"/>
</dbReference>
<feature type="domain" description="RecF/RecN/SMC N-terminal" evidence="11">
    <location>
        <begin position="1"/>
        <end position="512"/>
    </location>
</feature>
<dbReference type="NCBIfam" id="TIGR00634">
    <property type="entry name" value="recN"/>
    <property type="match status" value="1"/>
</dbReference>
<feature type="coiled-coil region" evidence="10">
    <location>
        <begin position="300"/>
        <end position="358"/>
    </location>
</feature>
<dbReference type="PANTHER" id="PTHR11059">
    <property type="entry name" value="DNA REPAIR PROTEIN RECN"/>
    <property type="match status" value="1"/>
</dbReference>
<dbReference type="InterPro" id="IPR027417">
    <property type="entry name" value="P-loop_NTPase"/>
</dbReference>
<evidence type="ECO:0000256" key="9">
    <source>
        <dbReference type="PIRNR" id="PIRNR003128"/>
    </source>
</evidence>
<evidence type="ECO:0000259" key="11">
    <source>
        <dbReference type="Pfam" id="PF02463"/>
    </source>
</evidence>
<evidence type="ECO:0000256" key="1">
    <source>
        <dbReference type="ARBA" id="ARBA00003618"/>
    </source>
</evidence>
<sequence>MLQELVIHDFAIIETLTIDFNRGMTVLTGETGAGKSIIIDAVGLLAGGRGSADFIRTGAKKCTLEGLFVVDDVTAIKARLETYGIPQEDDTILVQRDINQNGRSSCRINGHLVNTTILKHIGEMLVDIHGQNEHQELMYPEKHLGLLDHFAQKKIKPVLKTYQTQYAQYKKLRQTLKKRQEHEQEWAQRLDILKFQTSEIEAANLQLNEEDQLITERDRLENFQRINESLASSYQALNGDEQNTIDRLGVAMSAMQDIAALDPAYGALSESIDSAFYELQDAASEISRQLDSLSWDEGRLDSIEKRLETLTELKHKYGQDIAAVLKYYDKIKKELDEMENIDADNDELTQQVTTAKAAVTKTAAKLSKVRHQAGLALTSAVQQELADLYMDKAKFSVVFLDADQTPHFMETGQDSVEFYIQTNPGETSKPLAKIASGGELSRIMLAIKTIFSRNEGVTSIIFDEVDTGVSGRVAQAIANKIEIIGQSSQVLCITHLPQVAAMADFQLLIQKQVQANRTTTSVTPLVAKERVEEIARMIAGTEITALSLEHAHELLRLADVEKEQLTQLKN</sequence>
<dbReference type="InterPro" id="IPR004604">
    <property type="entry name" value="DNA_recomb/repair_RecN"/>
</dbReference>
<dbReference type="SUPFAM" id="SSF52540">
    <property type="entry name" value="P-loop containing nucleoside triphosphate hydrolases"/>
    <property type="match status" value="2"/>
</dbReference>
<evidence type="ECO:0000256" key="8">
    <source>
        <dbReference type="ARBA" id="ARBA00033408"/>
    </source>
</evidence>
<keyword evidence="13" id="KW-1185">Reference proteome</keyword>
<organism evidence="12 13">
    <name type="scientific">Agrilactobacillus yilanensis</name>
    <dbReference type="NCBI Taxonomy" id="2485997"/>
    <lineage>
        <taxon>Bacteria</taxon>
        <taxon>Bacillati</taxon>
        <taxon>Bacillota</taxon>
        <taxon>Bacilli</taxon>
        <taxon>Lactobacillales</taxon>
        <taxon>Lactobacillaceae</taxon>
        <taxon>Agrilactobacillus</taxon>
    </lineage>
</organism>
<reference evidence="13" key="1">
    <citation type="journal article" date="2019" name="Int. J. Syst. Evol. Microbiol.">
        <title>The Global Catalogue of Microorganisms (GCM) 10K type strain sequencing project: providing services to taxonomists for standard genome sequencing and annotation.</title>
        <authorList>
            <consortium name="The Broad Institute Genomics Platform"/>
            <consortium name="The Broad Institute Genome Sequencing Center for Infectious Disease"/>
            <person name="Wu L."/>
            <person name="Ma J."/>
        </authorList>
    </citation>
    <scope>NUCLEOTIDE SEQUENCE [LARGE SCALE GENOMIC DNA]</scope>
    <source>
        <strain evidence="13">CCM 8896</strain>
    </source>
</reference>
<keyword evidence="7 9" id="KW-0234">DNA repair</keyword>
<dbReference type="Pfam" id="PF02463">
    <property type="entry name" value="SMC_N"/>
    <property type="match status" value="1"/>
</dbReference>
<keyword evidence="5 9" id="KW-0227">DNA damage</keyword>
<comment type="caution">
    <text evidence="12">The sequence shown here is derived from an EMBL/GenBank/DDBJ whole genome shotgun (WGS) entry which is preliminary data.</text>
</comment>
<proteinExistence type="inferred from homology"/>
<protein>
    <recommendedName>
        <fullName evidence="3 9">DNA repair protein RecN</fullName>
    </recommendedName>
    <alternativeName>
        <fullName evidence="8 9">Recombination protein N</fullName>
    </alternativeName>
</protein>
<evidence type="ECO:0000313" key="13">
    <source>
        <dbReference type="Proteomes" id="UP001597267"/>
    </source>
</evidence>
<dbReference type="Proteomes" id="UP001597267">
    <property type="component" value="Unassembled WGS sequence"/>
</dbReference>
<dbReference type="InterPro" id="IPR003395">
    <property type="entry name" value="RecF/RecN/SMC_N"/>
</dbReference>